<dbReference type="PANTHER" id="PTHR30532">
    <property type="entry name" value="IRON III DICITRATE-BINDING PERIPLASMIC PROTEIN"/>
    <property type="match status" value="1"/>
</dbReference>
<proteinExistence type="inferred from homology"/>
<dbReference type="Pfam" id="PF01497">
    <property type="entry name" value="Peripla_BP_2"/>
    <property type="match status" value="1"/>
</dbReference>
<evidence type="ECO:0000256" key="2">
    <source>
        <dbReference type="ARBA" id="ARBA00008814"/>
    </source>
</evidence>
<dbReference type="InterPro" id="IPR051313">
    <property type="entry name" value="Bact_iron-sidero_bind"/>
</dbReference>
<reference evidence="8 9" key="1">
    <citation type="submission" date="2020-11" db="EMBL/GenBank/DDBJ databases">
        <authorList>
            <person name="Lassalle F."/>
        </authorList>
    </citation>
    <scope>NUCLEOTIDE SEQUENCE [LARGE SCALE GENOMIC DNA]</scope>
    <source>
        <strain evidence="8 9">JC140</strain>
    </source>
</reference>
<keyword evidence="5 6" id="KW-0732">Signal</keyword>
<dbReference type="Proteomes" id="UP000606921">
    <property type="component" value="Unassembled WGS sequence"/>
</dbReference>
<dbReference type="PANTHER" id="PTHR30532:SF1">
    <property type="entry name" value="IRON(3+)-HYDROXAMATE-BINDING PROTEIN FHUD"/>
    <property type="match status" value="1"/>
</dbReference>
<feature type="domain" description="Fe/B12 periplasmic-binding" evidence="7">
    <location>
        <begin position="36"/>
        <end position="297"/>
    </location>
</feature>
<comment type="caution">
    <text evidence="8">The sequence shown here is derived from an EMBL/GenBank/DDBJ whole genome shotgun (WGS) entry which is preliminary data.</text>
</comment>
<protein>
    <submittedName>
        <fullName evidence="8">Amino acid ABC transporter substrate-binding protein</fullName>
    </submittedName>
</protein>
<feature type="signal peptide" evidence="6">
    <location>
        <begin position="1"/>
        <end position="29"/>
    </location>
</feature>
<comment type="similarity">
    <text evidence="2">Belongs to the bacterial solute-binding protein 8 family.</text>
</comment>
<dbReference type="InterPro" id="IPR002491">
    <property type="entry name" value="ABC_transptr_periplasmic_BD"/>
</dbReference>
<evidence type="ECO:0000256" key="5">
    <source>
        <dbReference type="ARBA" id="ARBA00022729"/>
    </source>
</evidence>
<evidence type="ECO:0000259" key="7">
    <source>
        <dbReference type="PROSITE" id="PS50983"/>
    </source>
</evidence>
<evidence type="ECO:0000256" key="6">
    <source>
        <dbReference type="SAM" id="SignalP"/>
    </source>
</evidence>
<evidence type="ECO:0000313" key="8">
    <source>
        <dbReference type="EMBL" id="CAD7024422.1"/>
    </source>
</evidence>
<comment type="subcellular location">
    <subcellularLocation>
        <location evidence="1">Cell envelope</location>
    </subcellularLocation>
</comment>
<dbReference type="PRINTS" id="PR01715">
    <property type="entry name" value="FERRIBNDNGPP"/>
</dbReference>
<evidence type="ECO:0000256" key="4">
    <source>
        <dbReference type="ARBA" id="ARBA00022496"/>
    </source>
</evidence>
<evidence type="ECO:0000256" key="1">
    <source>
        <dbReference type="ARBA" id="ARBA00004196"/>
    </source>
</evidence>
<evidence type="ECO:0000256" key="3">
    <source>
        <dbReference type="ARBA" id="ARBA00022448"/>
    </source>
</evidence>
<dbReference type="EMBL" id="CABFWF030000001">
    <property type="protein sequence ID" value="CAD7024422.1"/>
    <property type="molecule type" value="Genomic_DNA"/>
</dbReference>
<dbReference type="Gene3D" id="3.40.50.1980">
    <property type="entry name" value="Nitrogenase molybdenum iron protein domain"/>
    <property type="match status" value="2"/>
</dbReference>
<name>A0ABN7JIC4_9HYPH</name>
<evidence type="ECO:0000313" key="9">
    <source>
        <dbReference type="Proteomes" id="UP000606921"/>
    </source>
</evidence>
<keyword evidence="9" id="KW-1185">Reference proteome</keyword>
<keyword evidence="4" id="KW-0410">Iron transport</keyword>
<dbReference type="PROSITE" id="PS50983">
    <property type="entry name" value="FE_B12_PBP"/>
    <property type="match status" value="1"/>
</dbReference>
<gene>
    <name evidence="8" type="ORF">REJC140_00471</name>
</gene>
<accession>A0ABN7JIC4</accession>
<feature type="chain" id="PRO_5046884858" evidence="6">
    <location>
        <begin position="30"/>
        <end position="297"/>
    </location>
</feature>
<keyword evidence="3" id="KW-0813">Transport</keyword>
<keyword evidence="4" id="KW-0406">Ion transport</keyword>
<sequence>MTGASTSLTRRQMLAALTAGLAVPGRAHAAASVSPRVATLDWALLETLLAIGANVVAGAELRQFRQVAVEPHVPVGVTDLGLRGLPNFEALHHARPELIFNSNFYAANEPVLARIAPVETHSIYLPGTSPFALAVEATRAIGERLELSAGTAMIEALAAQLDRQRRALSSGDGRPVLPINLGDARHFRVFGSDSMFGEVLARLGLANAWTGPTAYTATAPIGIETLATMPDAWGLLIPPHPADAIGTLETSAFWNALPQVREGRVLILGPVNPYGALPAAGRFADLLTEGLTRAWNG</sequence>
<dbReference type="SUPFAM" id="SSF53807">
    <property type="entry name" value="Helical backbone' metal receptor"/>
    <property type="match status" value="1"/>
</dbReference>
<organism evidence="8 9">
    <name type="scientific">Pseudorhizobium endolithicum</name>
    <dbReference type="NCBI Taxonomy" id="1191678"/>
    <lineage>
        <taxon>Bacteria</taxon>
        <taxon>Pseudomonadati</taxon>
        <taxon>Pseudomonadota</taxon>
        <taxon>Alphaproteobacteria</taxon>
        <taxon>Hyphomicrobiales</taxon>
        <taxon>Rhizobiaceae</taxon>
        <taxon>Rhizobium/Agrobacterium group</taxon>
        <taxon>Pseudorhizobium</taxon>
    </lineage>
</organism>
<keyword evidence="4" id="KW-0408">Iron</keyword>